<keyword evidence="3" id="KW-1003">Cell membrane</keyword>
<dbReference type="GO" id="GO:0005886">
    <property type="term" value="C:plasma membrane"/>
    <property type="evidence" value="ECO:0007669"/>
    <property type="project" value="UniProtKB-SubCell"/>
</dbReference>
<evidence type="ECO:0000256" key="10">
    <source>
        <dbReference type="SAM" id="Phobius"/>
    </source>
</evidence>
<evidence type="ECO:0000256" key="1">
    <source>
        <dbReference type="ARBA" id="ARBA00004651"/>
    </source>
</evidence>
<dbReference type="NCBIfam" id="TIGR02796">
    <property type="entry name" value="tolQ"/>
    <property type="match status" value="1"/>
</dbReference>
<organism evidence="12">
    <name type="scientific">marine sediment metagenome</name>
    <dbReference type="NCBI Taxonomy" id="412755"/>
    <lineage>
        <taxon>unclassified sequences</taxon>
        <taxon>metagenomes</taxon>
        <taxon>ecological metagenomes</taxon>
    </lineage>
</organism>
<reference evidence="12" key="1">
    <citation type="journal article" date="2015" name="Nature">
        <title>Complex archaea that bridge the gap between prokaryotes and eukaryotes.</title>
        <authorList>
            <person name="Spang A."/>
            <person name="Saw J.H."/>
            <person name="Jorgensen S.L."/>
            <person name="Zaremba-Niedzwiedzka K."/>
            <person name="Martijn J."/>
            <person name="Lind A.E."/>
            <person name="van Eijk R."/>
            <person name="Schleper C."/>
            <person name="Guy L."/>
            <person name="Ettema T.J."/>
        </authorList>
    </citation>
    <scope>NUCLEOTIDE SEQUENCE</scope>
</reference>
<evidence type="ECO:0000256" key="7">
    <source>
        <dbReference type="ARBA" id="ARBA00022989"/>
    </source>
</evidence>
<comment type="subcellular location">
    <subcellularLocation>
        <location evidence="1">Cell membrane</location>
        <topology evidence="1">Multi-pass membrane protein</topology>
    </subcellularLocation>
</comment>
<keyword evidence="6 10" id="KW-0812">Transmembrane</keyword>
<dbReference type="EMBL" id="LAZR01022559">
    <property type="protein sequence ID" value="KKL81452.1"/>
    <property type="molecule type" value="Genomic_DNA"/>
</dbReference>
<dbReference type="InterPro" id="IPR014163">
    <property type="entry name" value="Tol-Pal_TolQ"/>
</dbReference>
<feature type="transmembrane region" description="Helical" evidence="10">
    <location>
        <begin position="12"/>
        <end position="34"/>
    </location>
</feature>
<dbReference type="AlphaFoldDB" id="A0A0F9I255"/>
<proteinExistence type="inferred from homology"/>
<comment type="similarity">
    <text evidence="2">Belongs to the ExbB/TolQ family.</text>
</comment>
<evidence type="ECO:0000256" key="6">
    <source>
        <dbReference type="ARBA" id="ARBA00022692"/>
    </source>
</evidence>
<dbReference type="InterPro" id="IPR002898">
    <property type="entry name" value="MotA_ExbB_proton_chnl"/>
</dbReference>
<dbReference type="Pfam" id="PF01618">
    <property type="entry name" value="MotA_ExbB"/>
    <property type="match status" value="1"/>
</dbReference>
<dbReference type="GO" id="GO:0051301">
    <property type="term" value="P:cell division"/>
    <property type="evidence" value="ECO:0007669"/>
    <property type="project" value="UniProtKB-KW"/>
</dbReference>
<evidence type="ECO:0000256" key="8">
    <source>
        <dbReference type="ARBA" id="ARBA00023136"/>
    </source>
</evidence>
<keyword evidence="5" id="KW-0132">Cell division</keyword>
<feature type="transmembrane region" description="Helical" evidence="10">
    <location>
        <begin position="167"/>
        <end position="189"/>
    </location>
</feature>
<dbReference type="PANTHER" id="PTHR30625">
    <property type="entry name" value="PROTEIN TOLQ"/>
    <property type="match status" value="1"/>
</dbReference>
<evidence type="ECO:0000313" key="12">
    <source>
        <dbReference type="EMBL" id="KKL81452.1"/>
    </source>
</evidence>
<name>A0A0F9I255_9ZZZZ</name>
<protein>
    <recommendedName>
        <fullName evidence="11">MotA/TolQ/ExbB proton channel domain-containing protein</fullName>
    </recommendedName>
</protein>
<feature type="transmembrane region" description="Helical" evidence="10">
    <location>
        <begin position="125"/>
        <end position="147"/>
    </location>
</feature>
<feature type="domain" description="MotA/TolQ/ExbB proton channel" evidence="11">
    <location>
        <begin position="77"/>
        <end position="204"/>
    </location>
</feature>
<accession>A0A0F9I255</accession>
<keyword evidence="4" id="KW-0997">Cell inner membrane</keyword>
<evidence type="ECO:0000256" key="9">
    <source>
        <dbReference type="ARBA" id="ARBA00023306"/>
    </source>
</evidence>
<sequence>MNFLKLIIEANIVVQLVILVLIFFSVFSWAIIFFKRAALKSAYSQSQEFLKVFQKSNNLSEVNKASRKYRGSPLASLFQSGYKELVYLSRSNPERPLTLDRLESVERALVKASNREISKLEKKMSFLATTGSVTPFIGLFGTVWGIMVAFQRIGIVKSAGLDVVAPGIAEALIATAAGLFAAIPAVIAYNHYLHRIKNLVIEMEDFSLEFLSIAGKLYGP</sequence>
<evidence type="ECO:0000256" key="3">
    <source>
        <dbReference type="ARBA" id="ARBA00022475"/>
    </source>
</evidence>
<evidence type="ECO:0000259" key="11">
    <source>
        <dbReference type="Pfam" id="PF01618"/>
    </source>
</evidence>
<evidence type="ECO:0000256" key="2">
    <source>
        <dbReference type="ARBA" id="ARBA00010442"/>
    </source>
</evidence>
<comment type="caution">
    <text evidence="12">The sequence shown here is derived from an EMBL/GenBank/DDBJ whole genome shotgun (WGS) entry which is preliminary data.</text>
</comment>
<dbReference type="GO" id="GO:0017038">
    <property type="term" value="P:protein import"/>
    <property type="evidence" value="ECO:0007669"/>
    <property type="project" value="TreeGrafter"/>
</dbReference>
<dbReference type="GO" id="GO:0043213">
    <property type="term" value="P:bacteriocin transport"/>
    <property type="evidence" value="ECO:0007669"/>
    <property type="project" value="InterPro"/>
</dbReference>
<dbReference type="InterPro" id="IPR050790">
    <property type="entry name" value="ExbB/TolQ_transport"/>
</dbReference>
<evidence type="ECO:0000256" key="5">
    <source>
        <dbReference type="ARBA" id="ARBA00022618"/>
    </source>
</evidence>
<keyword evidence="8 10" id="KW-0472">Membrane</keyword>
<dbReference type="PANTHER" id="PTHR30625:SF3">
    <property type="entry name" value="TOL-PAL SYSTEM PROTEIN TOLQ"/>
    <property type="match status" value="1"/>
</dbReference>
<gene>
    <name evidence="12" type="ORF">LCGC14_1994630</name>
</gene>
<keyword evidence="9" id="KW-0131">Cell cycle</keyword>
<evidence type="ECO:0000256" key="4">
    <source>
        <dbReference type="ARBA" id="ARBA00022519"/>
    </source>
</evidence>
<keyword evidence="7 10" id="KW-1133">Transmembrane helix</keyword>